<evidence type="ECO:0000313" key="1">
    <source>
        <dbReference type="EMBL" id="TKC01912.1"/>
    </source>
</evidence>
<organism evidence="1 2">
    <name type="scientific">Pedobacter cryotolerans</name>
    <dbReference type="NCBI Taxonomy" id="2571270"/>
    <lineage>
        <taxon>Bacteria</taxon>
        <taxon>Pseudomonadati</taxon>
        <taxon>Bacteroidota</taxon>
        <taxon>Sphingobacteriia</taxon>
        <taxon>Sphingobacteriales</taxon>
        <taxon>Sphingobacteriaceae</taxon>
        <taxon>Pedobacter</taxon>
    </lineage>
</organism>
<dbReference type="RefSeq" id="WP_136875736.1">
    <property type="nucleotide sequence ID" value="NZ_SWBO01000003.1"/>
</dbReference>
<dbReference type="AlphaFoldDB" id="A0A4U1C6Y4"/>
<sequence length="406" mass="45345">MERNYLKRSATIYSKPASTNYIIPSMKMRILLSLFLAILAFNSKVLAQDNRVDTLSFSMKSSLLVIEGAINGNKALLAFDTGAYAGVLNSKQVAANNIKNTGKKNVRDSNNENKRMGRGKIATISIGSFAFENIESVIYDMPFLLCNDFYLLGGDVINRLNWKFDFINNLAFISKTPFVPSNDMKVLPVQFINNRHFTDLQVDGKMVRFLVDFGFSGVLDVPTSEINFAKIQNQKAKELMLLQSQTISMGLGSMSIGEQMNTYFADSISLGITTFKNIKVNVKDKTDKKIGIRFFRDNLSSIILNNTDKEYWLQQLEKPLKSDLGLDLDFFLIDGKLKIVGKSLSDNSSGKTLNVGDEIKAVNGKTAASFADVCSFINWRQEQAGNKDLTIETLKGEKINILKAKF</sequence>
<keyword evidence="2" id="KW-1185">Reference proteome</keyword>
<dbReference type="InterPro" id="IPR021109">
    <property type="entry name" value="Peptidase_aspartic_dom_sf"/>
</dbReference>
<dbReference type="SUPFAM" id="SSF50630">
    <property type="entry name" value="Acid proteases"/>
    <property type="match status" value="1"/>
</dbReference>
<proteinExistence type="predicted"/>
<gene>
    <name evidence="1" type="ORF">FA045_06605</name>
</gene>
<accession>A0A4U1C6Y4</accession>
<evidence type="ECO:0008006" key="3">
    <source>
        <dbReference type="Google" id="ProtNLM"/>
    </source>
</evidence>
<dbReference type="OrthoDB" id="5580718at2"/>
<dbReference type="EMBL" id="SWBO01000003">
    <property type="protein sequence ID" value="TKC01912.1"/>
    <property type="molecule type" value="Genomic_DNA"/>
</dbReference>
<name>A0A4U1C6Y4_9SPHI</name>
<comment type="caution">
    <text evidence="1">The sequence shown here is derived from an EMBL/GenBank/DDBJ whole genome shotgun (WGS) entry which is preliminary data.</text>
</comment>
<dbReference type="Gene3D" id="2.40.70.10">
    <property type="entry name" value="Acid Proteases"/>
    <property type="match status" value="1"/>
</dbReference>
<dbReference type="Proteomes" id="UP000310477">
    <property type="component" value="Unassembled WGS sequence"/>
</dbReference>
<protein>
    <recommendedName>
        <fullName evidence="3">PDZ domain-containing protein</fullName>
    </recommendedName>
</protein>
<evidence type="ECO:0000313" key="2">
    <source>
        <dbReference type="Proteomes" id="UP000310477"/>
    </source>
</evidence>
<reference evidence="1 2" key="1">
    <citation type="submission" date="2019-04" db="EMBL/GenBank/DDBJ databases">
        <title>Pedobacter sp. AR-2-6 sp. nov., isolated from Arctic soil.</title>
        <authorList>
            <person name="Dahal R.H."/>
            <person name="Kim D.-U."/>
        </authorList>
    </citation>
    <scope>NUCLEOTIDE SEQUENCE [LARGE SCALE GENOMIC DNA]</scope>
    <source>
        <strain evidence="1 2">AR-2-6</strain>
    </source>
</reference>
<dbReference type="Pfam" id="PF13975">
    <property type="entry name" value="gag-asp_proteas"/>
    <property type="match status" value="1"/>
</dbReference>